<organism evidence="1 2">
    <name type="scientific">Candidatus Brocadia sinica JPN1</name>
    <dbReference type="NCBI Taxonomy" id="1197129"/>
    <lineage>
        <taxon>Bacteria</taxon>
        <taxon>Pseudomonadati</taxon>
        <taxon>Planctomycetota</taxon>
        <taxon>Candidatus Brocadiia</taxon>
        <taxon>Candidatus Brocadiales</taxon>
        <taxon>Candidatus Brocadiaceae</taxon>
        <taxon>Candidatus Brocadia</taxon>
    </lineage>
</organism>
<evidence type="ECO:0000313" key="2">
    <source>
        <dbReference type="Proteomes" id="UP000032309"/>
    </source>
</evidence>
<protein>
    <submittedName>
        <fullName evidence="1">Deoxyribodipyrimidine photolyase</fullName>
    </submittedName>
</protein>
<dbReference type="Proteomes" id="UP000032309">
    <property type="component" value="Unassembled WGS sequence"/>
</dbReference>
<name>A0ABQ0K1T2_9BACT</name>
<comment type="caution">
    <text evidence="1">The sequence shown here is derived from an EMBL/GenBank/DDBJ whole genome shotgun (WGS) entry which is preliminary data.</text>
</comment>
<proteinExistence type="predicted"/>
<evidence type="ECO:0000313" key="1">
    <source>
        <dbReference type="EMBL" id="GAN34724.1"/>
    </source>
</evidence>
<dbReference type="EMBL" id="BAFN01000001">
    <property type="protein sequence ID" value="GAN34724.1"/>
    <property type="molecule type" value="Genomic_DNA"/>
</dbReference>
<gene>
    <name evidence="1" type="ORF">BROSI_A3267</name>
</gene>
<accession>A0ABQ0K1T2</accession>
<keyword evidence="2" id="KW-1185">Reference proteome</keyword>
<sequence length="42" mass="5027">MRTAYADRQREPEHFATTHHGLCKTKPWVTNLLREVHVRIRA</sequence>
<reference evidence="2" key="1">
    <citation type="journal article" date="2015" name="Genome Announc.">
        <title>Draft Genome Sequence of an Anaerobic Ammonium-Oxidizing Bacterium, "Candidatus Brocadia sinica".</title>
        <authorList>
            <person name="Oshiki M."/>
            <person name="Shinyako-Hata K."/>
            <person name="Satoh H."/>
            <person name="Okabe S."/>
        </authorList>
    </citation>
    <scope>NUCLEOTIDE SEQUENCE [LARGE SCALE GENOMIC DNA]</scope>
    <source>
        <strain evidence="2">JPN1</strain>
    </source>
</reference>